<name>A0A0P1AA58_PLAHL</name>
<organism evidence="2 3">
    <name type="scientific">Plasmopara halstedii</name>
    <name type="common">Downy mildew of sunflower</name>
    <dbReference type="NCBI Taxonomy" id="4781"/>
    <lineage>
        <taxon>Eukaryota</taxon>
        <taxon>Sar</taxon>
        <taxon>Stramenopiles</taxon>
        <taxon>Oomycota</taxon>
        <taxon>Peronosporomycetes</taxon>
        <taxon>Peronosporales</taxon>
        <taxon>Peronosporaceae</taxon>
        <taxon>Plasmopara</taxon>
    </lineage>
</organism>
<accession>A0A0P1AA58</accession>
<dbReference type="AlphaFoldDB" id="A0A0P1AA58"/>
<evidence type="ECO:0000259" key="1">
    <source>
        <dbReference type="Pfam" id="PF24906"/>
    </source>
</evidence>
<dbReference type="OrthoDB" id="77038at2759"/>
<reference evidence="3" key="1">
    <citation type="submission" date="2014-09" db="EMBL/GenBank/DDBJ databases">
        <authorList>
            <person name="Sharma Rahul"/>
            <person name="Thines Marco"/>
        </authorList>
    </citation>
    <scope>NUCLEOTIDE SEQUENCE [LARGE SCALE GENOMIC DNA]</scope>
</reference>
<dbReference type="OMA" id="KHELEPF"/>
<dbReference type="Pfam" id="PF24906">
    <property type="entry name" value="Zf_WRKY19"/>
    <property type="match status" value="3"/>
</dbReference>
<dbReference type="PANTHER" id="PTHR31827:SF1">
    <property type="entry name" value="EMB|CAB89363.1"/>
    <property type="match status" value="1"/>
</dbReference>
<dbReference type="RefSeq" id="XP_024574003.1">
    <property type="nucleotide sequence ID" value="XM_024722980.1"/>
</dbReference>
<dbReference type="InterPro" id="IPR056866">
    <property type="entry name" value="Znf_WRKY19"/>
</dbReference>
<evidence type="ECO:0000313" key="3">
    <source>
        <dbReference type="Proteomes" id="UP000054928"/>
    </source>
</evidence>
<dbReference type="EMBL" id="CCYD01000288">
    <property type="protein sequence ID" value="CEG37634.1"/>
    <property type="molecule type" value="Genomic_DNA"/>
</dbReference>
<sequence length="260" mass="28389">MFPPIYDRTTSCPEPLVPLLPSVKTLDLYHVSKHELEPFDFHSTTMTPQTQAGSSLSSVFGDQDLIDAIMCSLTTEMHHQVSIPPLNPLFHRVSPTVRTTVTSHRTLSNSTLSSRTFSEPCLRKPGTFLNKDGRWIKGKPCHMDGCDKRAQSNGLCKGHGGGARCSFTGCSKSSQGGGFCRAHGGGKRCLYDGCDKGTQRNGFCYLHGGVRSCSTEGCEKKDRGNGKCFSHGGGRKCQAQMCFHTIRRGIYCDLHHGGRS</sequence>
<dbReference type="STRING" id="4781.A0A0P1AA58"/>
<feature type="domain" description="WRKY19-like zinc finger" evidence="1">
    <location>
        <begin position="138"/>
        <end position="161"/>
    </location>
</feature>
<dbReference type="Proteomes" id="UP000054928">
    <property type="component" value="Unassembled WGS sequence"/>
</dbReference>
<dbReference type="PANTHER" id="PTHR31827">
    <property type="entry name" value="EMB|CAB89363.1"/>
    <property type="match status" value="1"/>
</dbReference>
<feature type="domain" description="WRKY19-like zinc finger" evidence="1">
    <location>
        <begin position="186"/>
        <end position="209"/>
    </location>
</feature>
<protein>
    <recommendedName>
        <fullName evidence="1">WRKY19-like zinc finger domain-containing protein</fullName>
    </recommendedName>
</protein>
<feature type="domain" description="WRKY19-like zinc finger" evidence="1">
    <location>
        <begin position="162"/>
        <end position="185"/>
    </location>
</feature>
<proteinExistence type="predicted"/>
<keyword evidence="3" id="KW-1185">Reference proteome</keyword>
<dbReference type="GeneID" id="36400467"/>
<evidence type="ECO:0000313" key="2">
    <source>
        <dbReference type="EMBL" id="CEG37634.1"/>
    </source>
</evidence>